<feature type="transmembrane region" description="Helical" evidence="2">
    <location>
        <begin position="88"/>
        <end position="110"/>
    </location>
</feature>
<feature type="transmembrane region" description="Helical" evidence="2">
    <location>
        <begin position="167"/>
        <end position="191"/>
    </location>
</feature>
<evidence type="ECO:0000313" key="4">
    <source>
        <dbReference type="EMBL" id="KAJ7204058.1"/>
    </source>
</evidence>
<keyword evidence="2" id="KW-1133">Transmembrane helix</keyword>
<feature type="region of interest" description="Disordered" evidence="1">
    <location>
        <begin position="327"/>
        <end position="352"/>
    </location>
</feature>
<proteinExistence type="predicted"/>
<evidence type="ECO:0000313" key="5">
    <source>
        <dbReference type="Proteomes" id="UP001219525"/>
    </source>
</evidence>
<feature type="domain" description="DUF6534" evidence="3">
    <location>
        <begin position="146"/>
        <end position="210"/>
    </location>
</feature>
<dbReference type="PANTHER" id="PTHR40465">
    <property type="entry name" value="CHROMOSOME 1, WHOLE GENOME SHOTGUN SEQUENCE"/>
    <property type="match status" value="1"/>
</dbReference>
<dbReference type="EMBL" id="JARJCW010000048">
    <property type="protein sequence ID" value="KAJ7204058.1"/>
    <property type="molecule type" value="Genomic_DNA"/>
</dbReference>
<dbReference type="InterPro" id="IPR045339">
    <property type="entry name" value="DUF6534"/>
</dbReference>
<dbReference type="Pfam" id="PF20152">
    <property type="entry name" value="DUF6534"/>
    <property type="match status" value="1"/>
</dbReference>
<sequence length="394" mass="43105">MAPDPLHSTYGVWLVSLGLGSILYGIGLLQTWLYFHGRSSDTAFISYSVLLVLLVETAQIVFFFRSSYSRFVDLFGVIQLELIWVDALQLATSYVGAFIVQVFFATRIYIITKGQGLGRFSLANVGVHTIFVLSVTSLLAGIAQTVWSTNNMMDRLLFEAINRGTLTALASVVNLILFLALPGTFWFIGLAPSSKLYMNSMLATLNTRQRIREQIASVDKGCWNSIPIGTVSAVTSKASSNKIPVPPFPPPPHPHVLHVPLNISVSSSGRIKCGAAGGAFGEHEDRAWSCTAGATHELPVRRGCTDDDSDQGAVRGAAQAEARVRTNSSGFPRARRMPKTPQLPERRDRQTRGVIVSRPRGCAVQAQGQPDYTGRVVRRGRGLVEYKHWCAAHF</sequence>
<reference evidence="4" key="1">
    <citation type="submission" date="2023-03" db="EMBL/GenBank/DDBJ databases">
        <title>Massive genome expansion in bonnet fungi (Mycena s.s.) driven by repeated elements and novel gene families across ecological guilds.</title>
        <authorList>
            <consortium name="Lawrence Berkeley National Laboratory"/>
            <person name="Harder C.B."/>
            <person name="Miyauchi S."/>
            <person name="Viragh M."/>
            <person name="Kuo A."/>
            <person name="Thoen E."/>
            <person name="Andreopoulos B."/>
            <person name="Lu D."/>
            <person name="Skrede I."/>
            <person name="Drula E."/>
            <person name="Henrissat B."/>
            <person name="Morin E."/>
            <person name="Kohler A."/>
            <person name="Barry K."/>
            <person name="LaButti K."/>
            <person name="Morin E."/>
            <person name="Salamov A."/>
            <person name="Lipzen A."/>
            <person name="Mereny Z."/>
            <person name="Hegedus B."/>
            <person name="Baldrian P."/>
            <person name="Stursova M."/>
            <person name="Weitz H."/>
            <person name="Taylor A."/>
            <person name="Grigoriev I.V."/>
            <person name="Nagy L.G."/>
            <person name="Martin F."/>
            <person name="Kauserud H."/>
        </authorList>
    </citation>
    <scope>NUCLEOTIDE SEQUENCE</scope>
    <source>
        <strain evidence="4">9144</strain>
    </source>
</reference>
<feature type="transmembrane region" description="Helical" evidence="2">
    <location>
        <begin position="12"/>
        <end position="35"/>
    </location>
</feature>
<protein>
    <recommendedName>
        <fullName evidence="3">DUF6534 domain-containing protein</fullName>
    </recommendedName>
</protein>
<feature type="transmembrane region" description="Helical" evidence="2">
    <location>
        <begin position="122"/>
        <end position="147"/>
    </location>
</feature>
<evidence type="ECO:0000256" key="1">
    <source>
        <dbReference type="SAM" id="MobiDB-lite"/>
    </source>
</evidence>
<feature type="transmembrane region" description="Helical" evidence="2">
    <location>
        <begin position="47"/>
        <end position="68"/>
    </location>
</feature>
<dbReference type="PANTHER" id="PTHR40465:SF1">
    <property type="entry name" value="DUF6534 DOMAIN-CONTAINING PROTEIN"/>
    <property type="match status" value="1"/>
</dbReference>
<gene>
    <name evidence="4" type="ORF">GGX14DRAFT_647476</name>
</gene>
<evidence type="ECO:0000256" key="2">
    <source>
        <dbReference type="SAM" id="Phobius"/>
    </source>
</evidence>
<keyword evidence="2" id="KW-0472">Membrane</keyword>
<keyword evidence="2" id="KW-0812">Transmembrane</keyword>
<accession>A0AAD6V6M9</accession>
<dbReference type="Proteomes" id="UP001219525">
    <property type="component" value="Unassembled WGS sequence"/>
</dbReference>
<keyword evidence="5" id="KW-1185">Reference proteome</keyword>
<dbReference type="AlphaFoldDB" id="A0AAD6V6M9"/>
<organism evidence="4 5">
    <name type="scientific">Mycena pura</name>
    <dbReference type="NCBI Taxonomy" id="153505"/>
    <lineage>
        <taxon>Eukaryota</taxon>
        <taxon>Fungi</taxon>
        <taxon>Dikarya</taxon>
        <taxon>Basidiomycota</taxon>
        <taxon>Agaricomycotina</taxon>
        <taxon>Agaricomycetes</taxon>
        <taxon>Agaricomycetidae</taxon>
        <taxon>Agaricales</taxon>
        <taxon>Marasmiineae</taxon>
        <taxon>Mycenaceae</taxon>
        <taxon>Mycena</taxon>
    </lineage>
</organism>
<comment type="caution">
    <text evidence="4">The sequence shown here is derived from an EMBL/GenBank/DDBJ whole genome shotgun (WGS) entry which is preliminary data.</text>
</comment>
<name>A0AAD6V6M9_9AGAR</name>
<evidence type="ECO:0000259" key="3">
    <source>
        <dbReference type="Pfam" id="PF20152"/>
    </source>
</evidence>